<dbReference type="Pfam" id="PF08239">
    <property type="entry name" value="SH3_3"/>
    <property type="match status" value="1"/>
</dbReference>
<feature type="domain" description="NERD" evidence="1">
    <location>
        <begin position="187"/>
        <end position="299"/>
    </location>
</feature>
<comment type="caution">
    <text evidence="3">The sequence shown here is derived from an EMBL/GenBank/DDBJ whole genome shotgun (WGS) entry which is preliminary data.</text>
</comment>
<dbReference type="PROSITE" id="PS50965">
    <property type="entry name" value="NERD"/>
    <property type="match status" value="1"/>
</dbReference>
<evidence type="ECO:0008006" key="5">
    <source>
        <dbReference type="Google" id="ProtNLM"/>
    </source>
</evidence>
<dbReference type="Gene3D" id="2.30.30.40">
    <property type="entry name" value="SH3 Domains"/>
    <property type="match status" value="1"/>
</dbReference>
<accession>A0A2S5A1I2</accession>
<evidence type="ECO:0000259" key="2">
    <source>
        <dbReference type="PROSITE" id="PS51781"/>
    </source>
</evidence>
<dbReference type="PROSITE" id="PS51781">
    <property type="entry name" value="SH3B"/>
    <property type="match status" value="1"/>
</dbReference>
<reference evidence="3 4" key="1">
    <citation type="submission" date="2018-01" db="EMBL/GenBank/DDBJ databases">
        <authorList>
            <person name="Gaut B.S."/>
            <person name="Morton B.R."/>
            <person name="Clegg M.T."/>
            <person name="Duvall M.R."/>
        </authorList>
    </citation>
    <scope>NUCLEOTIDE SEQUENCE [LARGE SCALE GENOMIC DNA]</scope>
    <source>
        <strain evidence="3 4">HR-AV</strain>
    </source>
</reference>
<dbReference type="SMART" id="SM00287">
    <property type="entry name" value="SH3b"/>
    <property type="match status" value="1"/>
</dbReference>
<evidence type="ECO:0000313" key="3">
    <source>
        <dbReference type="EMBL" id="POY36415.1"/>
    </source>
</evidence>
<gene>
    <name evidence="3" type="ORF">C3K47_11755</name>
</gene>
<feature type="domain" description="SH3b" evidence="2">
    <location>
        <begin position="429"/>
        <end position="501"/>
    </location>
</feature>
<evidence type="ECO:0000259" key="1">
    <source>
        <dbReference type="PROSITE" id="PS50965"/>
    </source>
</evidence>
<dbReference type="OrthoDB" id="9813328at2"/>
<protein>
    <recommendedName>
        <fullName evidence="5">NERD domain-containing protein</fullName>
    </recommendedName>
</protein>
<keyword evidence="4" id="KW-1185">Reference proteome</keyword>
<name>A0A2S5A1I2_9SPHI</name>
<sequence length="501" mass="58434">MCKVYRPVGSLTTIKSHLRNHNVNEFSSLNELITFQKNYSGNQQEIISNHSILIEQEKSTLNKEIVQLEDFIKTRKNEIEQELFFELEKLKQQLGSLLSSHFNIFNTFTNYLKKIGIKKRIREIELNLNLEIAYSIQESTNTLTKKINRYQYITSHFMDAVKQSSSLQLKELERKKSLIDELNTTIYGALGEQKVSNELENLPDEYILINDFTCSFYPPIYNRKENDYIKSVQIDHILISPAGIFLIETKNWSEHSLNNINLRSPVEQIKRTNFALFKILTGRITNSLDHHHWGERKVPIRNLIVLINQKPREEFQHVKILILKELRNYVEYFKPSFSSKETQIIANFLLSLNRDNFTKTPVPISKSERSIRPSLDSGSMTYSNVDTINKWKTIKLIFGVALIAITITFIDFLRQSFDSSKTANFQYSAQTARINSKKGLHLRDQPSSRGKILLTIPFNEKVEIIDKSGNGETIYGQTAYWYKVDYNGTTGWLWNEYLQMQ</sequence>
<dbReference type="InterPro" id="IPR011528">
    <property type="entry name" value="NERD"/>
</dbReference>
<dbReference type="AlphaFoldDB" id="A0A2S5A1I2"/>
<dbReference type="InterPro" id="IPR003646">
    <property type="entry name" value="SH3-like_bac-type"/>
</dbReference>
<proteinExistence type="predicted"/>
<dbReference type="Proteomes" id="UP000236893">
    <property type="component" value="Unassembled WGS sequence"/>
</dbReference>
<dbReference type="Pfam" id="PF08378">
    <property type="entry name" value="NERD"/>
    <property type="match status" value="1"/>
</dbReference>
<evidence type="ECO:0000313" key="4">
    <source>
        <dbReference type="Proteomes" id="UP000236893"/>
    </source>
</evidence>
<organism evidence="3 4">
    <name type="scientific">Solitalea longa</name>
    <dbReference type="NCBI Taxonomy" id="2079460"/>
    <lineage>
        <taxon>Bacteria</taxon>
        <taxon>Pseudomonadati</taxon>
        <taxon>Bacteroidota</taxon>
        <taxon>Sphingobacteriia</taxon>
        <taxon>Sphingobacteriales</taxon>
        <taxon>Sphingobacteriaceae</taxon>
        <taxon>Solitalea</taxon>
    </lineage>
</organism>
<dbReference type="EMBL" id="PQVF01000007">
    <property type="protein sequence ID" value="POY36415.1"/>
    <property type="molecule type" value="Genomic_DNA"/>
</dbReference>